<gene>
    <name evidence="5" type="ORF">BCF55_0992</name>
</gene>
<evidence type="ECO:0000256" key="2">
    <source>
        <dbReference type="PIRSR" id="PIRSR640198-2"/>
    </source>
</evidence>
<dbReference type="InterPro" id="IPR036597">
    <property type="entry name" value="Fido-like_dom_sf"/>
</dbReference>
<feature type="region of interest" description="Disordered" evidence="3">
    <location>
        <begin position="323"/>
        <end position="343"/>
    </location>
</feature>
<comment type="caution">
    <text evidence="5">The sequence shown here is derived from an EMBL/GenBank/DDBJ whole genome shotgun (WGS) entry which is preliminary data.</text>
</comment>
<dbReference type="GO" id="GO:0005524">
    <property type="term" value="F:ATP binding"/>
    <property type="evidence" value="ECO:0007669"/>
    <property type="project" value="UniProtKB-KW"/>
</dbReference>
<dbReference type="AlphaFoldDB" id="A0A497XR02"/>
<keyword evidence="2" id="KW-0067">ATP-binding</keyword>
<dbReference type="OrthoDB" id="9813719at2"/>
<organism evidence="5 6">
    <name type="scientific">Hydrogenivirga caldilitoris</name>
    <dbReference type="NCBI Taxonomy" id="246264"/>
    <lineage>
        <taxon>Bacteria</taxon>
        <taxon>Pseudomonadati</taxon>
        <taxon>Aquificota</taxon>
        <taxon>Aquificia</taxon>
        <taxon>Aquificales</taxon>
        <taxon>Aquificaceae</taxon>
        <taxon>Hydrogenivirga</taxon>
    </lineage>
</organism>
<reference evidence="5 6" key="1">
    <citation type="submission" date="2018-10" db="EMBL/GenBank/DDBJ databases">
        <title>Genomic Encyclopedia of Archaeal and Bacterial Type Strains, Phase II (KMG-II): from individual species to whole genera.</title>
        <authorList>
            <person name="Goeker M."/>
        </authorList>
    </citation>
    <scope>NUCLEOTIDE SEQUENCE [LARGE SCALE GENOMIC DNA]</scope>
    <source>
        <strain evidence="5 6">DSM 16510</strain>
    </source>
</reference>
<feature type="binding site" evidence="2">
    <location>
        <begin position="171"/>
        <end position="178"/>
    </location>
    <ligand>
        <name>ATP</name>
        <dbReference type="ChEBI" id="CHEBI:30616"/>
    </ligand>
</feature>
<dbReference type="SUPFAM" id="SSF140931">
    <property type="entry name" value="Fic-like"/>
    <property type="match status" value="1"/>
</dbReference>
<keyword evidence="2" id="KW-0547">Nucleotide-binding</keyword>
<proteinExistence type="predicted"/>
<accession>A0A497XR02</accession>
<dbReference type="InterPro" id="IPR003812">
    <property type="entry name" value="Fido"/>
</dbReference>
<evidence type="ECO:0000313" key="5">
    <source>
        <dbReference type="EMBL" id="RLJ70711.1"/>
    </source>
</evidence>
<evidence type="ECO:0000259" key="4">
    <source>
        <dbReference type="PROSITE" id="PS51459"/>
    </source>
</evidence>
<name>A0A497XR02_9AQUI</name>
<dbReference type="InterPro" id="IPR040198">
    <property type="entry name" value="Fido_containing"/>
</dbReference>
<dbReference type="PROSITE" id="PS51459">
    <property type="entry name" value="FIDO"/>
    <property type="match status" value="1"/>
</dbReference>
<feature type="domain" description="Fido" evidence="4">
    <location>
        <begin position="93"/>
        <end position="235"/>
    </location>
</feature>
<dbReference type="Gene3D" id="1.10.3290.10">
    <property type="entry name" value="Fido-like domain"/>
    <property type="match status" value="1"/>
</dbReference>
<dbReference type="Proteomes" id="UP000267841">
    <property type="component" value="Unassembled WGS sequence"/>
</dbReference>
<evidence type="ECO:0000256" key="3">
    <source>
        <dbReference type="SAM" id="MobiDB-lite"/>
    </source>
</evidence>
<dbReference type="PANTHER" id="PTHR13504:SF38">
    <property type="entry name" value="FIDO DOMAIN-CONTAINING PROTEIN"/>
    <property type="match status" value="1"/>
</dbReference>
<evidence type="ECO:0000313" key="6">
    <source>
        <dbReference type="Proteomes" id="UP000267841"/>
    </source>
</evidence>
<dbReference type="EMBL" id="RCCJ01000001">
    <property type="protein sequence ID" value="RLJ70711.1"/>
    <property type="molecule type" value="Genomic_DNA"/>
</dbReference>
<protein>
    <submittedName>
        <fullName evidence="5">Fic family protein</fullName>
    </submittedName>
</protein>
<keyword evidence="6" id="KW-1185">Reference proteome</keyword>
<evidence type="ECO:0000256" key="1">
    <source>
        <dbReference type="PIRSR" id="PIRSR640198-1"/>
    </source>
</evidence>
<dbReference type="PANTHER" id="PTHR13504">
    <property type="entry name" value="FIDO DOMAIN-CONTAINING PROTEIN DDB_G0283145"/>
    <property type="match status" value="1"/>
</dbReference>
<sequence>MRNTYELISLRKRLIEELGGLPPLEEWLYLLKEETRNSIMIEGHFVSEEEMEAVLSGKGAITRDEEVALHYFKIALFVYGLAYENYKTGEFIFSESLIRQINKGVLGERGEYRKGEIRIAGARLRPPSPFHLEKWMKLYVDWVKENAGSGDFTDFLAKEHVLFESIHPFPDGNGRTGRVILNYLLISRGYPPVVIKGDEENRKRYIRALEVAEEPLVELFQKEPDRRELEKAMNEMNAELMKELIEEALIRSMDTILAPLLEKKRSITLMPSSEVASELGYSPDSIRELIRRGYFIAIKRGKSWFTHPSLDVRESKFPRLGLENLENPTEEDHESGEWFTPER</sequence>
<dbReference type="Pfam" id="PF02661">
    <property type="entry name" value="Fic"/>
    <property type="match status" value="1"/>
</dbReference>
<feature type="active site" evidence="1">
    <location>
        <position position="167"/>
    </location>
</feature>